<name>T0ZQL6_9ZZZZ</name>
<keyword evidence="2" id="KW-0489">Methyltransferase</keyword>
<dbReference type="GO" id="GO:0008168">
    <property type="term" value="F:methyltransferase activity"/>
    <property type="evidence" value="ECO:0007669"/>
    <property type="project" value="UniProtKB-KW"/>
</dbReference>
<dbReference type="Pfam" id="PF13847">
    <property type="entry name" value="Methyltransf_31"/>
    <property type="match status" value="1"/>
</dbReference>
<gene>
    <name evidence="2" type="ORF">B1A_14459</name>
</gene>
<feature type="domain" description="Methyltransferase" evidence="1">
    <location>
        <begin position="51"/>
        <end position="167"/>
    </location>
</feature>
<dbReference type="InterPro" id="IPR029063">
    <property type="entry name" value="SAM-dependent_MTases_sf"/>
</dbReference>
<protein>
    <submittedName>
        <fullName evidence="2">Methyltransferase type 11</fullName>
        <ecNumber evidence="2">2.1.1.-</ecNumber>
    </submittedName>
</protein>
<dbReference type="AlphaFoldDB" id="T0ZQL6"/>
<organism evidence="2">
    <name type="scientific">mine drainage metagenome</name>
    <dbReference type="NCBI Taxonomy" id="410659"/>
    <lineage>
        <taxon>unclassified sequences</taxon>
        <taxon>metagenomes</taxon>
        <taxon>ecological metagenomes</taxon>
    </lineage>
</organism>
<evidence type="ECO:0000313" key="2">
    <source>
        <dbReference type="EMBL" id="EQD46802.1"/>
    </source>
</evidence>
<dbReference type="SUPFAM" id="SSF53335">
    <property type="entry name" value="S-adenosyl-L-methionine-dependent methyltransferases"/>
    <property type="match status" value="1"/>
</dbReference>
<reference evidence="2" key="1">
    <citation type="submission" date="2013-08" db="EMBL/GenBank/DDBJ databases">
        <authorList>
            <person name="Mendez C."/>
            <person name="Richter M."/>
            <person name="Ferrer M."/>
            <person name="Sanchez J."/>
        </authorList>
    </citation>
    <scope>NUCLEOTIDE SEQUENCE</scope>
</reference>
<dbReference type="EC" id="2.1.1.-" evidence="2"/>
<accession>T0ZQL6</accession>
<evidence type="ECO:0000259" key="1">
    <source>
        <dbReference type="Pfam" id="PF13847"/>
    </source>
</evidence>
<dbReference type="GO" id="GO:0032259">
    <property type="term" value="P:methylation"/>
    <property type="evidence" value="ECO:0007669"/>
    <property type="project" value="UniProtKB-KW"/>
</dbReference>
<proteinExistence type="predicted"/>
<dbReference type="Gene3D" id="3.40.50.150">
    <property type="entry name" value="Vaccinia Virus protein VP39"/>
    <property type="match status" value="1"/>
</dbReference>
<keyword evidence="2" id="KW-0808">Transferase</keyword>
<dbReference type="PANTHER" id="PTHR43591:SF24">
    <property type="entry name" value="2-METHOXY-6-POLYPRENYL-1,4-BENZOQUINOL METHYLASE, MITOCHONDRIAL"/>
    <property type="match status" value="1"/>
</dbReference>
<dbReference type="EMBL" id="AUZX01010610">
    <property type="protein sequence ID" value="EQD46802.1"/>
    <property type="molecule type" value="Genomic_DNA"/>
</dbReference>
<reference evidence="2" key="2">
    <citation type="journal article" date="2014" name="ISME J.">
        <title>Microbial stratification in low pH oxic and suboxic macroscopic growths along an acid mine drainage.</title>
        <authorList>
            <person name="Mendez-Garcia C."/>
            <person name="Mesa V."/>
            <person name="Sprenger R.R."/>
            <person name="Richter M."/>
            <person name="Diez M.S."/>
            <person name="Solano J."/>
            <person name="Bargiela R."/>
            <person name="Golyshina O.V."/>
            <person name="Manteca A."/>
            <person name="Ramos J.L."/>
            <person name="Gallego J.R."/>
            <person name="Llorente I."/>
            <person name="Martins Dos Santos V.A."/>
            <person name="Jensen O.N."/>
            <person name="Pelaez A.I."/>
            <person name="Sanchez J."/>
            <person name="Ferrer M."/>
        </authorList>
    </citation>
    <scope>NUCLEOTIDE SEQUENCE</scope>
</reference>
<feature type="non-terminal residue" evidence="2">
    <location>
        <position position="242"/>
    </location>
</feature>
<dbReference type="CDD" id="cd02440">
    <property type="entry name" value="AdoMet_MTases"/>
    <property type="match status" value="1"/>
</dbReference>
<dbReference type="PANTHER" id="PTHR43591">
    <property type="entry name" value="METHYLTRANSFERASE"/>
    <property type="match status" value="1"/>
</dbReference>
<sequence length="242" mass="26903">MGGEAKIPAEDQWSQWLLHRRHGDDTQFQLVMRAAVDRYVERLLDGAQLRPGQTLVDVGTGEGVVALRAIERVGSTLRVLLTDVSEPMLRHAEAQALERGVRDQCTFLHCPADRLDDIADASVDVVVTRSVLAYVADKTAALREFHRILKPGGRISLAEPVFMDEALAASAIRTVIESKPPEGVSPFMTLLHRWKAAQYPDTEEKIRSSPIANYSERDVIQFAKSAGFPELHLELHIDTFPS</sequence>
<comment type="caution">
    <text evidence="2">The sequence shown here is derived from an EMBL/GenBank/DDBJ whole genome shotgun (WGS) entry which is preliminary data.</text>
</comment>
<dbReference type="InterPro" id="IPR025714">
    <property type="entry name" value="Methyltranfer_dom"/>
</dbReference>